<dbReference type="InterPro" id="IPR010982">
    <property type="entry name" value="Lambda_DNA-bd_dom_sf"/>
</dbReference>
<accession>A0A6J4VPJ0</accession>
<dbReference type="CDD" id="cd00093">
    <property type="entry name" value="HTH_XRE"/>
    <property type="match status" value="1"/>
</dbReference>
<dbReference type="AlphaFoldDB" id="A0A6J4VPJ0"/>
<gene>
    <name evidence="2" type="ORF">AVDCRST_MAG19-4004</name>
</gene>
<dbReference type="Gene3D" id="1.10.260.40">
    <property type="entry name" value="lambda repressor-like DNA-binding domains"/>
    <property type="match status" value="1"/>
</dbReference>
<dbReference type="GO" id="GO:0003677">
    <property type="term" value="F:DNA binding"/>
    <property type="evidence" value="ECO:0007669"/>
    <property type="project" value="InterPro"/>
</dbReference>
<dbReference type="Pfam" id="PF01381">
    <property type="entry name" value="HTH_3"/>
    <property type="match status" value="1"/>
</dbReference>
<protein>
    <recommendedName>
        <fullName evidence="1">HTH cro/C1-type domain-containing protein</fullName>
    </recommendedName>
</protein>
<proteinExistence type="predicted"/>
<sequence length="83" mass="9048">MHGGSRFAAPNLEAVLLAQGRKQRWLADRAGTTESLLSKLVVGKHTVDEALGERIADALGVPFSLLFELRDRSEMDPSTERSA</sequence>
<dbReference type="PROSITE" id="PS50943">
    <property type="entry name" value="HTH_CROC1"/>
    <property type="match status" value="1"/>
</dbReference>
<reference evidence="2" key="1">
    <citation type="submission" date="2020-02" db="EMBL/GenBank/DDBJ databases">
        <authorList>
            <person name="Meier V. D."/>
        </authorList>
    </citation>
    <scope>NUCLEOTIDE SEQUENCE</scope>
    <source>
        <strain evidence="2">AVDCRST_MAG19</strain>
    </source>
</reference>
<feature type="domain" description="HTH cro/C1-type" evidence="1">
    <location>
        <begin position="12"/>
        <end position="66"/>
    </location>
</feature>
<evidence type="ECO:0000259" key="1">
    <source>
        <dbReference type="PROSITE" id="PS50943"/>
    </source>
</evidence>
<evidence type="ECO:0000313" key="2">
    <source>
        <dbReference type="EMBL" id="CAA9581526.1"/>
    </source>
</evidence>
<dbReference type="SUPFAM" id="SSF47413">
    <property type="entry name" value="lambda repressor-like DNA-binding domains"/>
    <property type="match status" value="1"/>
</dbReference>
<organism evidence="2">
    <name type="scientific">uncultured Thermomicrobiales bacterium</name>
    <dbReference type="NCBI Taxonomy" id="1645740"/>
    <lineage>
        <taxon>Bacteria</taxon>
        <taxon>Pseudomonadati</taxon>
        <taxon>Thermomicrobiota</taxon>
        <taxon>Thermomicrobia</taxon>
        <taxon>Thermomicrobiales</taxon>
        <taxon>environmental samples</taxon>
    </lineage>
</organism>
<dbReference type="InterPro" id="IPR001387">
    <property type="entry name" value="Cro/C1-type_HTH"/>
</dbReference>
<dbReference type="EMBL" id="CADCWL010000224">
    <property type="protein sequence ID" value="CAA9581526.1"/>
    <property type="molecule type" value="Genomic_DNA"/>
</dbReference>
<dbReference type="SMART" id="SM00530">
    <property type="entry name" value="HTH_XRE"/>
    <property type="match status" value="1"/>
</dbReference>
<name>A0A6J4VPJ0_9BACT</name>